<dbReference type="AlphaFoldDB" id="A0A172XCK3"/>
<sequence>MKKFYAVLFMFNVLLSLLIITCNKSAESPQQTGQGLVSGNEQMVDRAGLTSKLAKTDVSLCAEDAFEKFPRELLEDEKIERDKAYAQIESVVKKYKTQLFDEEQSFQVYVEKVSKQSKTNGSQETDSTGDNLETLSQTHFYEVSDKFSHMDIVYKIYASLGYDVKVINKLEAIIVSLNLDITAPIGDSLAANFHKKLLDLSYGMLFSLYEITIPAWQITNEYLYGTRLSSLANSKFAQKLIELSNHLDEFIQTRARFIDNIKNVILNVKIGNRQSMLVVLQEIMNDKGDIISAFNFAQRKAAVIQCAVNNLLRAL</sequence>
<evidence type="ECO:0000313" key="2">
    <source>
        <dbReference type="Proteomes" id="UP000264231"/>
    </source>
</evidence>
<evidence type="ECO:0000313" key="1">
    <source>
        <dbReference type="EMBL" id="ANF34390.1"/>
    </source>
</evidence>
<organism evidence="1 2">
    <name type="scientific">Borrelia turicatae</name>
    <dbReference type="NCBI Taxonomy" id="142"/>
    <lineage>
        <taxon>Bacteria</taxon>
        <taxon>Pseudomonadati</taxon>
        <taxon>Spirochaetota</taxon>
        <taxon>Spirochaetia</taxon>
        <taxon>Spirochaetales</taxon>
        <taxon>Borreliaceae</taxon>
        <taxon>Borrelia</taxon>
    </lineage>
</organism>
<geneLocation type="plasmid" evidence="1 2">
    <name>lp159</name>
</geneLocation>
<dbReference type="RefSeq" id="WP_020282281.1">
    <property type="nucleotide sequence ID" value="NZ_CP015630.1"/>
</dbReference>
<proteinExistence type="predicted"/>
<gene>
    <name evidence="1" type="ORF">A7978_04580</name>
</gene>
<dbReference type="Proteomes" id="UP000264231">
    <property type="component" value="Plasmid lp159"/>
</dbReference>
<keyword evidence="1" id="KW-0614">Plasmid</keyword>
<accession>A0A172XCK3</accession>
<protein>
    <submittedName>
        <fullName evidence="1">Uncharacterized protein</fullName>
    </submittedName>
</protein>
<dbReference type="EMBL" id="CP015630">
    <property type="protein sequence ID" value="ANF34390.1"/>
    <property type="molecule type" value="Genomic_DNA"/>
</dbReference>
<reference evidence="1 2" key="1">
    <citation type="submission" date="2016-05" db="EMBL/GenBank/DDBJ databases">
        <title>Chromosome and linear plasmid sequence of a 2015 human isolate of tick-borne relapsing fever spirochete, Borrelia turicatae.</title>
        <authorList>
            <person name="Kingry L.C."/>
            <person name="Dhwani B."/>
            <person name="Replogle A."/>
            <person name="Sexton C."/>
            <person name="Rowe L."/>
            <person name="Stermole B.M."/>
            <person name="Christensen A.M."/>
            <person name="Schriefer M.E."/>
        </authorList>
    </citation>
    <scope>NUCLEOTIDE SEQUENCE [LARGE SCALE GENOMIC DNA]</scope>
    <source>
        <strain evidence="1 2">BTE5EL</strain>
        <plasmid evidence="1 2">lp159</plasmid>
    </source>
</reference>
<name>A0A172XCK3_BORTU</name>